<keyword evidence="4" id="KW-1185">Reference proteome</keyword>
<proteinExistence type="predicted"/>
<evidence type="ECO:0000256" key="2">
    <source>
        <dbReference type="SAM" id="SignalP"/>
    </source>
</evidence>
<protein>
    <submittedName>
        <fullName evidence="3">Uncharacterized protein</fullName>
    </submittedName>
</protein>
<keyword evidence="1" id="KW-0812">Transmembrane</keyword>
<name>A0A9K3PY07_9STRA</name>
<reference evidence="3" key="2">
    <citation type="submission" date="2021-04" db="EMBL/GenBank/DDBJ databases">
        <authorList>
            <person name="Podell S."/>
        </authorList>
    </citation>
    <scope>NUCLEOTIDE SEQUENCE</scope>
    <source>
        <strain evidence="3">Hildebrandi</strain>
    </source>
</reference>
<evidence type="ECO:0000256" key="1">
    <source>
        <dbReference type="SAM" id="Phobius"/>
    </source>
</evidence>
<dbReference type="OrthoDB" id="44599at2759"/>
<dbReference type="Proteomes" id="UP000693970">
    <property type="component" value="Unassembled WGS sequence"/>
</dbReference>
<reference evidence="3" key="1">
    <citation type="journal article" date="2021" name="Sci. Rep.">
        <title>Diploid genomic architecture of Nitzschia inconspicua, an elite biomass production diatom.</title>
        <authorList>
            <person name="Oliver A."/>
            <person name="Podell S."/>
            <person name="Pinowska A."/>
            <person name="Traller J.C."/>
            <person name="Smith S.R."/>
            <person name="McClure R."/>
            <person name="Beliaev A."/>
            <person name="Bohutskyi P."/>
            <person name="Hill E.A."/>
            <person name="Rabines A."/>
            <person name="Zheng H."/>
            <person name="Allen L.Z."/>
            <person name="Kuo A."/>
            <person name="Grigoriev I.V."/>
            <person name="Allen A.E."/>
            <person name="Hazlebeck D."/>
            <person name="Allen E.E."/>
        </authorList>
    </citation>
    <scope>NUCLEOTIDE SEQUENCE</scope>
    <source>
        <strain evidence="3">Hildebrandi</strain>
    </source>
</reference>
<dbReference type="EMBL" id="JAGRRH010000009">
    <property type="protein sequence ID" value="KAG7364002.1"/>
    <property type="molecule type" value="Genomic_DNA"/>
</dbReference>
<evidence type="ECO:0000313" key="4">
    <source>
        <dbReference type="Proteomes" id="UP000693970"/>
    </source>
</evidence>
<organism evidence="3 4">
    <name type="scientific">Nitzschia inconspicua</name>
    <dbReference type="NCBI Taxonomy" id="303405"/>
    <lineage>
        <taxon>Eukaryota</taxon>
        <taxon>Sar</taxon>
        <taxon>Stramenopiles</taxon>
        <taxon>Ochrophyta</taxon>
        <taxon>Bacillariophyta</taxon>
        <taxon>Bacillariophyceae</taxon>
        <taxon>Bacillariophycidae</taxon>
        <taxon>Bacillariales</taxon>
        <taxon>Bacillariaceae</taxon>
        <taxon>Nitzschia</taxon>
    </lineage>
</organism>
<evidence type="ECO:0000313" key="3">
    <source>
        <dbReference type="EMBL" id="KAG7364002.1"/>
    </source>
</evidence>
<comment type="caution">
    <text evidence="3">The sequence shown here is derived from an EMBL/GenBank/DDBJ whole genome shotgun (WGS) entry which is preliminary data.</text>
</comment>
<feature type="transmembrane region" description="Helical" evidence="1">
    <location>
        <begin position="300"/>
        <end position="322"/>
    </location>
</feature>
<feature type="signal peptide" evidence="2">
    <location>
        <begin position="1"/>
        <end position="27"/>
    </location>
</feature>
<sequence length="365" mass="41382">MRTSTWKVMTPVLLLLFCSPLLMVVHAEDGYYQQQKQEEDEVEAQQEDQNDNNQGYYGGQQQYYQNQVDANGYYQNDNAYNNNNYYNYNNNNNQQNIEEQEEAVDQQVYDDAYDADNGAAYNTFSVCSDAVIKVLDLAIYCDSPGTFYYGSGKYRNNPSCKPGDKAKIQLDFYIAEPDVIQSSGGYAILDISATGNSGWYQQNIKVFENADMCSTSSLKKLSGSTCPFQGKYRIRSHFYWPEDNYGENAFYPVVTVGFKSSVKSNQYDYGGANTPYCRGSTFVTWTEGIRTTYANAISNFMTSFGILLLTIILMGGFIWFLVKKPTSIKDAGLKLGVVKQDVFADEKFDFSSMRSPRNEPNLVDF</sequence>
<keyword evidence="2" id="KW-0732">Signal</keyword>
<accession>A0A9K3PY07</accession>
<keyword evidence="1" id="KW-1133">Transmembrane helix</keyword>
<gene>
    <name evidence="3" type="ORF">IV203_037204</name>
</gene>
<feature type="chain" id="PRO_5039924795" evidence="2">
    <location>
        <begin position="28"/>
        <end position="365"/>
    </location>
</feature>
<keyword evidence="1" id="KW-0472">Membrane</keyword>
<dbReference type="AlphaFoldDB" id="A0A9K3PY07"/>